<feature type="transmembrane region" description="Helical" evidence="10">
    <location>
        <begin position="20"/>
        <end position="40"/>
    </location>
</feature>
<evidence type="ECO:0000256" key="9">
    <source>
        <dbReference type="ARBA" id="ARBA00023136"/>
    </source>
</evidence>
<keyword evidence="13" id="KW-1185">Reference proteome</keyword>
<name>A0A7W6DD83_9SPHN</name>
<keyword evidence="4" id="KW-1003">Cell membrane</keyword>
<evidence type="ECO:0000313" key="13">
    <source>
        <dbReference type="Proteomes" id="UP000552757"/>
    </source>
</evidence>
<dbReference type="Proteomes" id="UP000552757">
    <property type="component" value="Unassembled WGS sequence"/>
</dbReference>
<evidence type="ECO:0000256" key="3">
    <source>
        <dbReference type="ARBA" id="ARBA00020042"/>
    </source>
</evidence>
<protein>
    <recommendedName>
        <fullName evidence="3">Type II secretion system core protein G</fullName>
    </recommendedName>
</protein>
<dbReference type="InterPro" id="IPR010054">
    <property type="entry name" value="Type2_sec_GspG"/>
</dbReference>
<dbReference type="EMBL" id="JACIEB010000001">
    <property type="protein sequence ID" value="MBB3980439.1"/>
    <property type="molecule type" value="Genomic_DNA"/>
</dbReference>
<keyword evidence="7 10" id="KW-0812">Transmembrane</keyword>
<keyword evidence="6" id="KW-0997">Cell inner membrane</keyword>
<dbReference type="GO" id="GO:0015627">
    <property type="term" value="C:type II protein secretion system complex"/>
    <property type="evidence" value="ECO:0007669"/>
    <property type="project" value="InterPro"/>
</dbReference>
<evidence type="ECO:0000259" key="11">
    <source>
        <dbReference type="Pfam" id="PF08334"/>
    </source>
</evidence>
<keyword evidence="8 10" id="KW-1133">Transmembrane helix</keyword>
<comment type="similarity">
    <text evidence="2">Belongs to the GSP G family.</text>
</comment>
<feature type="domain" description="Type II secretion system protein GspG C-terminal" evidence="11">
    <location>
        <begin position="44"/>
        <end position="149"/>
    </location>
</feature>
<dbReference type="NCBIfam" id="TIGR02532">
    <property type="entry name" value="IV_pilin_GFxxxE"/>
    <property type="match status" value="1"/>
</dbReference>
<evidence type="ECO:0000256" key="8">
    <source>
        <dbReference type="ARBA" id="ARBA00022989"/>
    </source>
</evidence>
<keyword evidence="9 10" id="KW-0472">Membrane</keyword>
<evidence type="ECO:0000256" key="4">
    <source>
        <dbReference type="ARBA" id="ARBA00022475"/>
    </source>
</evidence>
<evidence type="ECO:0000256" key="2">
    <source>
        <dbReference type="ARBA" id="ARBA00009984"/>
    </source>
</evidence>
<dbReference type="PRINTS" id="PR00813">
    <property type="entry name" value="BCTERIALGSPG"/>
</dbReference>
<organism evidence="12 13">
    <name type="scientific">Sphingobium fontiphilum</name>
    <dbReference type="NCBI Taxonomy" id="944425"/>
    <lineage>
        <taxon>Bacteria</taxon>
        <taxon>Pseudomonadati</taxon>
        <taxon>Pseudomonadota</taxon>
        <taxon>Alphaproteobacteria</taxon>
        <taxon>Sphingomonadales</taxon>
        <taxon>Sphingomonadaceae</taxon>
        <taxon>Sphingobium</taxon>
    </lineage>
</organism>
<dbReference type="Pfam" id="PF07963">
    <property type="entry name" value="N_methyl"/>
    <property type="match status" value="1"/>
</dbReference>
<dbReference type="RefSeq" id="WP_246344252.1">
    <property type="nucleotide sequence ID" value="NZ_JACIEB010000001.1"/>
</dbReference>
<gene>
    <name evidence="12" type="ORF">GGR44_000070</name>
</gene>
<dbReference type="InterPro" id="IPR012902">
    <property type="entry name" value="N_methyl_site"/>
</dbReference>
<proteinExistence type="inferred from homology"/>
<sequence>MMIAREHGADGRPVTGEGGFTLLELLVVIAILGLLAAIVAPQALRYLGSSKSQTAKVQIRNIASAMELYRFDNGGPPPQAAGLEALVKAPASAAAWNGPYLPQASALIDPWGKPYQFKAPGEHGEFDIFTLGSDGAPGGTGEAKDVGNW</sequence>
<comment type="subcellular location">
    <subcellularLocation>
        <location evidence="1">Cell inner membrane</location>
        <topology evidence="1">Single-pass membrane protein</topology>
    </subcellularLocation>
</comment>
<dbReference type="InterPro" id="IPR045584">
    <property type="entry name" value="Pilin-like"/>
</dbReference>
<dbReference type="InterPro" id="IPR000983">
    <property type="entry name" value="Bac_GSPG_pilin"/>
</dbReference>
<dbReference type="SUPFAM" id="SSF54523">
    <property type="entry name" value="Pili subunits"/>
    <property type="match status" value="1"/>
</dbReference>
<dbReference type="Pfam" id="PF08334">
    <property type="entry name" value="T2SSG"/>
    <property type="match status" value="1"/>
</dbReference>
<dbReference type="Gene3D" id="3.30.700.10">
    <property type="entry name" value="Glycoprotein, Type 4 Pilin"/>
    <property type="match status" value="1"/>
</dbReference>
<evidence type="ECO:0000256" key="10">
    <source>
        <dbReference type="SAM" id="Phobius"/>
    </source>
</evidence>
<comment type="caution">
    <text evidence="12">The sequence shown here is derived from an EMBL/GenBank/DDBJ whole genome shotgun (WGS) entry which is preliminary data.</text>
</comment>
<dbReference type="InterPro" id="IPR013545">
    <property type="entry name" value="T2SS_protein-GspG_C"/>
</dbReference>
<dbReference type="NCBIfam" id="TIGR01710">
    <property type="entry name" value="typeII_sec_gspG"/>
    <property type="match status" value="1"/>
</dbReference>
<accession>A0A7W6DD83</accession>
<evidence type="ECO:0000256" key="5">
    <source>
        <dbReference type="ARBA" id="ARBA00022481"/>
    </source>
</evidence>
<keyword evidence="5" id="KW-0488">Methylation</keyword>
<dbReference type="AlphaFoldDB" id="A0A7W6DD83"/>
<evidence type="ECO:0000313" key="12">
    <source>
        <dbReference type="EMBL" id="MBB3980439.1"/>
    </source>
</evidence>
<dbReference type="GO" id="GO:0015628">
    <property type="term" value="P:protein secretion by the type II secretion system"/>
    <property type="evidence" value="ECO:0007669"/>
    <property type="project" value="InterPro"/>
</dbReference>
<dbReference type="GO" id="GO:0005886">
    <property type="term" value="C:plasma membrane"/>
    <property type="evidence" value="ECO:0007669"/>
    <property type="project" value="UniProtKB-SubCell"/>
</dbReference>
<dbReference type="PANTHER" id="PTHR30093:SF45">
    <property type="entry name" value="TYPE II SECRETION SYSTEM CORE PROTEIN G"/>
    <property type="match status" value="1"/>
</dbReference>
<evidence type="ECO:0000256" key="6">
    <source>
        <dbReference type="ARBA" id="ARBA00022519"/>
    </source>
</evidence>
<reference evidence="12 13" key="1">
    <citation type="submission" date="2020-08" db="EMBL/GenBank/DDBJ databases">
        <title>Genomic Encyclopedia of Type Strains, Phase IV (KMG-IV): sequencing the most valuable type-strain genomes for metagenomic binning, comparative biology and taxonomic classification.</title>
        <authorList>
            <person name="Goeker M."/>
        </authorList>
    </citation>
    <scope>NUCLEOTIDE SEQUENCE [LARGE SCALE GENOMIC DNA]</scope>
    <source>
        <strain evidence="12 13">DSM 29348</strain>
    </source>
</reference>
<evidence type="ECO:0000256" key="1">
    <source>
        <dbReference type="ARBA" id="ARBA00004377"/>
    </source>
</evidence>
<evidence type="ECO:0000256" key="7">
    <source>
        <dbReference type="ARBA" id="ARBA00022692"/>
    </source>
</evidence>
<dbReference type="PANTHER" id="PTHR30093">
    <property type="entry name" value="GENERAL SECRETION PATHWAY PROTEIN G"/>
    <property type="match status" value="1"/>
</dbReference>
<dbReference type="PROSITE" id="PS00409">
    <property type="entry name" value="PROKAR_NTER_METHYL"/>
    <property type="match status" value="1"/>
</dbReference>